<gene>
    <name evidence="1" type="ordered locus">SGRA_0458</name>
</gene>
<dbReference type="KEGG" id="sgn:SGRA_0458"/>
<evidence type="ECO:0000313" key="2">
    <source>
        <dbReference type="Proteomes" id="UP000007519"/>
    </source>
</evidence>
<dbReference type="EMBL" id="CP002831">
    <property type="protein sequence ID" value="AFC23197.1"/>
    <property type="molecule type" value="Genomic_DNA"/>
</dbReference>
<keyword evidence="2" id="KW-1185">Reference proteome</keyword>
<dbReference type="STRING" id="984262.SGRA_0458"/>
<organism evidence="1 2">
    <name type="scientific">Saprospira grandis (strain Lewin)</name>
    <dbReference type="NCBI Taxonomy" id="984262"/>
    <lineage>
        <taxon>Bacteria</taxon>
        <taxon>Pseudomonadati</taxon>
        <taxon>Bacteroidota</taxon>
        <taxon>Saprospiria</taxon>
        <taxon>Saprospirales</taxon>
        <taxon>Saprospiraceae</taxon>
        <taxon>Saprospira</taxon>
    </lineage>
</organism>
<sequence>MINAIFLAHKRIGPKNKLRSAWHNFGKIFCPKRQAKKKKKYLGPSIPSQKI</sequence>
<dbReference type="HOGENOM" id="CLU_3103664_0_0_10"/>
<dbReference type="Proteomes" id="UP000007519">
    <property type="component" value="Chromosome"/>
</dbReference>
<protein>
    <submittedName>
        <fullName evidence="1">Uncharacterized protein</fullName>
    </submittedName>
</protein>
<reference evidence="1 2" key="1">
    <citation type="journal article" date="2012" name="Stand. Genomic Sci.">
        <title>Complete genome sequencing and analysis of Saprospira grandis str. Lewin, a predatory marine bacterium.</title>
        <authorList>
            <person name="Saw J.H."/>
            <person name="Yuryev A."/>
            <person name="Kanbe M."/>
            <person name="Hou S."/>
            <person name="Young A.G."/>
            <person name="Aizawa S."/>
            <person name="Alam M."/>
        </authorList>
    </citation>
    <scope>NUCLEOTIDE SEQUENCE [LARGE SCALE GENOMIC DNA]</scope>
    <source>
        <strain evidence="1 2">Lewin</strain>
    </source>
</reference>
<proteinExistence type="predicted"/>
<dbReference type="AlphaFoldDB" id="H6L9L9"/>
<accession>H6L9L9</accession>
<name>H6L9L9_SAPGL</name>
<evidence type="ECO:0000313" key="1">
    <source>
        <dbReference type="EMBL" id="AFC23197.1"/>
    </source>
</evidence>